<feature type="compositionally biased region" description="Acidic residues" evidence="1">
    <location>
        <begin position="83"/>
        <end position="98"/>
    </location>
</feature>
<proteinExistence type="predicted"/>
<feature type="region of interest" description="Disordered" evidence="1">
    <location>
        <begin position="80"/>
        <end position="99"/>
    </location>
</feature>
<feature type="region of interest" description="Disordered" evidence="1">
    <location>
        <begin position="1"/>
        <end position="24"/>
    </location>
</feature>
<evidence type="ECO:0000313" key="3">
    <source>
        <dbReference type="Proteomes" id="UP000033647"/>
    </source>
</evidence>
<dbReference type="EMBL" id="LAFY01004071">
    <property type="protein sequence ID" value="KJX95485.1"/>
    <property type="molecule type" value="Genomic_DNA"/>
</dbReference>
<dbReference type="OrthoDB" id="10584367at2759"/>
<protein>
    <recommendedName>
        <fullName evidence="4">F-box domain-containing protein</fullName>
    </recommendedName>
</protein>
<reference evidence="2 3" key="1">
    <citation type="submission" date="2015-03" db="EMBL/GenBank/DDBJ databases">
        <title>RNA-seq based gene annotation and comparative genomics of four Zymoseptoria species reveal species-specific pathogenicity related genes and transposable element activity.</title>
        <authorList>
            <person name="Grandaubert J."/>
            <person name="Bhattacharyya A."/>
            <person name="Stukenbrock E.H."/>
        </authorList>
    </citation>
    <scope>NUCLEOTIDE SEQUENCE [LARGE SCALE GENOMIC DNA]</scope>
    <source>
        <strain evidence="2 3">Zb18110</strain>
    </source>
</reference>
<comment type="caution">
    <text evidence="2">The sequence shown here is derived from an EMBL/GenBank/DDBJ whole genome shotgun (WGS) entry which is preliminary data.</text>
</comment>
<evidence type="ECO:0000256" key="1">
    <source>
        <dbReference type="SAM" id="MobiDB-lite"/>
    </source>
</evidence>
<accession>A0A0F4GH13</accession>
<dbReference type="AlphaFoldDB" id="A0A0F4GH13"/>
<keyword evidence="3" id="KW-1185">Reference proteome</keyword>
<organism evidence="2 3">
    <name type="scientific">Zymoseptoria brevis</name>
    <dbReference type="NCBI Taxonomy" id="1047168"/>
    <lineage>
        <taxon>Eukaryota</taxon>
        <taxon>Fungi</taxon>
        <taxon>Dikarya</taxon>
        <taxon>Ascomycota</taxon>
        <taxon>Pezizomycotina</taxon>
        <taxon>Dothideomycetes</taxon>
        <taxon>Dothideomycetidae</taxon>
        <taxon>Mycosphaerellales</taxon>
        <taxon>Mycosphaerellaceae</taxon>
        <taxon>Zymoseptoria</taxon>
    </lineage>
</organism>
<gene>
    <name evidence="2" type="ORF">TI39_contig4111g00012</name>
</gene>
<sequence length="175" mass="19346">MRNADTDTDVSQAPATAPDKKSATGNAVESAPLLWIHPRLTQWFPQALNPISNWAVTATRMFLSKNSDYELIEEAVSFFNSPDAEDSGGEESGEEEVTDLQISPVNTPNCHKALETREICEQVLNTLSELEILRSLRVSRGFKATIKGSITLQRRILLASDYNTIVGKAISRDPR</sequence>
<evidence type="ECO:0008006" key="4">
    <source>
        <dbReference type="Google" id="ProtNLM"/>
    </source>
</evidence>
<dbReference type="Proteomes" id="UP000033647">
    <property type="component" value="Unassembled WGS sequence"/>
</dbReference>
<evidence type="ECO:0000313" key="2">
    <source>
        <dbReference type="EMBL" id="KJX95485.1"/>
    </source>
</evidence>
<name>A0A0F4GH13_9PEZI</name>